<reference evidence="1 2" key="2">
    <citation type="journal article" date="2022" name="Mol. Ecol. Resour.">
        <title>The genomes of chicory, endive, great burdock and yacon provide insights into Asteraceae paleo-polyploidization history and plant inulin production.</title>
        <authorList>
            <person name="Fan W."/>
            <person name="Wang S."/>
            <person name="Wang H."/>
            <person name="Wang A."/>
            <person name="Jiang F."/>
            <person name="Liu H."/>
            <person name="Zhao H."/>
            <person name="Xu D."/>
            <person name="Zhang Y."/>
        </authorList>
    </citation>
    <scope>NUCLEOTIDE SEQUENCE [LARGE SCALE GENOMIC DNA]</scope>
    <source>
        <strain evidence="2">cv. Yunnan</strain>
        <tissue evidence="1">Leaves</tissue>
    </source>
</reference>
<comment type="caution">
    <text evidence="1">The sequence shown here is derived from an EMBL/GenBank/DDBJ whole genome shotgun (WGS) entry which is preliminary data.</text>
</comment>
<protein>
    <submittedName>
        <fullName evidence="1">Uncharacterized protein</fullName>
    </submittedName>
</protein>
<reference evidence="2" key="1">
    <citation type="journal article" date="2022" name="Mol. Ecol. Resour.">
        <title>The genomes of chicory, endive, great burdock and yacon provide insights into Asteraceae palaeo-polyploidization history and plant inulin production.</title>
        <authorList>
            <person name="Fan W."/>
            <person name="Wang S."/>
            <person name="Wang H."/>
            <person name="Wang A."/>
            <person name="Jiang F."/>
            <person name="Liu H."/>
            <person name="Zhao H."/>
            <person name="Xu D."/>
            <person name="Zhang Y."/>
        </authorList>
    </citation>
    <scope>NUCLEOTIDE SEQUENCE [LARGE SCALE GENOMIC DNA]</scope>
    <source>
        <strain evidence="2">cv. Yunnan</strain>
    </source>
</reference>
<evidence type="ECO:0000313" key="2">
    <source>
        <dbReference type="Proteomes" id="UP001056120"/>
    </source>
</evidence>
<evidence type="ECO:0000313" key="1">
    <source>
        <dbReference type="EMBL" id="KAI3705459.1"/>
    </source>
</evidence>
<name>A0ACB9A755_9ASTR</name>
<dbReference type="Proteomes" id="UP001056120">
    <property type="component" value="Linkage Group LG25"/>
</dbReference>
<sequence length="233" mass="26034">MNITSIAGMNTKKKTTQGRKKIEIKKIEHLNTRQVTFSKRRSGLFKKASELCILTGAQIAILVNSPGGRFYAFGHPTVDVVIDRYLNNTNNNNNNASSSQGSTSQKLPPPVGEFNQHYMAVSKELEAEKLRREVIHESKASNSGEVMWYEEEVDGMEVEELEEYLSALVELQRKVLVRADELMMIKKAPMFLGPNMSGGVGYSTDVYSTMMMIPPSVMPPAGFDFGFGYNHID</sequence>
<accession>A0ACB9A755</accession>
<dbReference type="EMBL" id="CM042042">
    <property type="protein sequence ID" value="KAI3705459.1"/>
    <property type="molecule type" value="Genomic_DNA"/>
</dbReference>
<proteinExistence type="predicted"/>
<keyword evidence="2" id="KW-1185">Reference proteome</keyword>
<gene>
    <name evidence="1" type="ORF">L1987_75697</name>
</gene>
<organism evidence="1 2">
    <name type="scientific">Smallanthus sonchifolius</name>
    <dbReference type="NCBI Taxonomy" id="185202"/>
    <lineage>
        <taxon>Eukaryota</taxon>
        <taxon>Viridiplantae</taxon>
        <taxon>Streptophyta</taxon>
        <taxon>Embryophyta</taxon>
        <taxon>Tracheophyta</taxon>
        <taxon>Spermatophyta</taxon>
        <taxon>Magnoliopsida</taxon>
        <taxon>eudicotyledons</taxon>
        <taxon>Gunneridae</taxon>
        <taxon>Pentapetalae</taxon>
        <taxon>asterids</taxon>
        <taxon>campanulids</taxon>
        <taxon>Asterales</taxon>
        <taxon>Asteraceae</taxon>
        <taxon>Asteroideae</taxon>
        <taxon>Heliantheae alliance</taxon>
        <taxon>Millerieae</taxon>
        <taxon>Smallanthus</taxon>
    </lineage>
</organism>